<evidence type="ECO:0000256" key="2">
    <source>
        <dbReference type="ARBA" id="ARBA00007441"/>
    </source>
</evidence>
<evidence type="ECO:0000256" key="1">
    <source>
        <dbReference type="ARBA" id="ARBA00001933"/>
    </source>
</evidence>
<dbReference type="Proteomes" id="UP000005019">
    <property type="component" value="Unassembled WGS sequence"/>
</dbReference>
<protein>
    <submittedName>
        <fullName evidence="7">Aminotransferase ybdL</fullName>
    </submittedName>
</protein>
<dbReference type="GO" id="GO:0016212">
    <property type="term" value="F:kynurenine-oxoglutarate transaminase activity"/>
    <property type="evidence" value="ECO:0007669"/>
    <property type="project" value="TreeGrafter"/>
</dbReference>
<dbReference type="NCBIfam" id="NF006569">
    <property type="entry name" value="PRK09082.1"/>
    <property type="match status" value="1"/>
</dbReference>
<comment type="cofactor">
    <cofactor evidence="1">
        <name>pyridoxal 5'-phosphate</name>
        <dbReference type="ChEBI" id="CHEBI:597326"/>
    </cofactor>
</comment>
<proteinExistence type="inferred from homology"/>
<name>F5R8U5_METUF</name>
<dbReference type="Gene3D" id="3.90.1150.10">
    <property type="entry name" value="Aspartate Aminotransferase, domain 1"/>
    <property type="match status" value="1"/>
</dbReference>
<dbReference type="InterPro" id="IPR015422">
    <property type="entry name" value="PyrdxlP-dep_Trfase_small"/>
</dbReference>
<evidence type="ECO:0000313" key="7">
    <source>
        <dbReference type="EMBL" id="EGK72835.1"/>
    </source>
</evidence>
<organism evidence="7 8">
    <name type="scientific">Methyloversatilis universalis (strain ATCC BAA-1314 / DSM 25237 / JCM 13912 / CCUG 52030 / FAM5)</name>
    <dbReference type="NCBI Taxonomy" id="1000565"/>
    <lineage>
        <taxon>Bacteria</taxon>
        <taxon>Pseudomonadati</taxon>
        <taxon>Pseudomonadota</taxon>
        <taxon>Betaproteobacteria</taxon>
        <taxon>Nitrosomonadales</taxon>
        <taxon>Sterolibacteriaceae</taxon>
        <taxon>Methyloversatilis</taxon>
    </lineage>
</organism>
<comment type="caution">
    <text evidence="7">The sequence shown here is derived from an EMBL/GenBank/DDBJ whole genome shotgun (WGS) entry which is preliminary data.</text>
</comment>
<keyword evidence="3 7" id="KW-0032">Aminotransferase</keyword>
<dbReference type="PANTHER" id="PTHR43807">
    <property type="entry name" value="FI04487P"/>
    <property type="match status" value="1"/>
</dbReference>
<dbReference type="InterPro" id="IPR051326">
    <property type="entry name" value="Kynurenine-oxoglutarate_AT"/>
</dbReference>
<dbReference type="FunFam" id="3.40.640.10:FF:000033">
    <property type="entry name" value="Aspartate aminotransferase"/>
    <property type="match status" value="1"/>
</dbReference>
<accession>F5R8U5</accession>
<gene>
    <name evidence="7" type="ORF">METUNv1_00663</name>
</gene>
<evidence type="ECO:0000256" key="4">
    <source>
        <dbReference type="ARBA" id="ARBA00022679"/>
    </source>
</evidence>
<sequence>MQDFSGRVPSKLPDVGTTIFTVISREAAELGALNLSQGFPDFTAGPELFDAVARHMHAGDNQYSPMAGQPALRAAVSAKMAAVYGAQYDPETEITITAGATQAVYTAITALAGPGDEVIIFEPAFDSYLPGIRLAGAIPVFVRLEAPHFMPDWNAVARAITPRTRLIITNTPHNPTGATWSLDDQRRLAALCDGRDILVISDEVYEHIMFDGREHASACRVPELAARTLLVSSFGKTFHVTGWKVGFVCAPPSLTAEFRRVHQFNVFAVNTPCQLGLADYMADASRYLDLGAFYQKKRDDFRARMAGSRFELLDCAGTYFQLARYDAISDEPDAAFVRRLMREAGVATIPVSAFHHDGFDAKLIRFCFAKSEALIAQACERLCAY</sequence>
<feature type="domain" description="Aminotransferase class I/classII large" evidence="6">
    <location>
        <begin position="33"/>
        <end position="382"/>
    </location>
</feature>
<dbReference type="GO" id="GO:0030170">
    <property type="term" value="F:pyridoxal phosphate binding"/>
    <property type="evidence" value="ECO:0007669"/>
    <property type="project" value="InterPro"/>
</dbReference>
<dbReference type="eggNOG" id="COG0436">
    <property type="taxonomic scope" value="Bacteria"/>
</dbReference>
<dbReference type="InterPro" id="IPR004839">
    <property type="entry name" value="Aminotransferase_I/II_large"/>
</dbReference>
<keyword evidence="5" id="KW-0663">Pyridoxal phosphate</keyword>
<keyword evidence="8" id="KW-1185">Reference proteome</keyword>
<dbReference type="PANTHER" id="PTHR43807:SF20">
    <property type="entry name" value="FI04487P"/>
    <property type="match status" value="1"/>
</dbReference>
<dbReference type="InterPro" id="IPR015424">
    <property type="entry name" value="PyrdxlP-dep_Trfase"/>
</dbReference>
<comment type="similarity">
    <text evidence="2">Belongs to the class-I pyridoxal-phosphate-dependent aminotransferase family.</text>
</comment>
<reference evidence="7 8" key="1">
    <citation type="journal article" date="2011" name="J. Bacteriol.">
        <title>Genome sequence of Methyloversatilis universalis FAM5T, a methylotrophic representative of the order Rhodocyclales.</title>
        <authorList>
            <person name="Kittichotirat W."/>
            <person name="Good N.M."/>
            <person name="Hall R."/>
            <person name="Bringel F."/>
            <person name="Lajus A."/>
            <person name="Medigue C."/>
            <person name="Smalley N.E."/>
            <person name="Beck D."/>
            <person name="Bumgarner R."/>
            <person name="Vuilleumier S."/>
            <person name="Kalyuzhnaya M.G."/>
        </authorList>
    </citation>
    <scope>NUCLEOTIDE SEQUENCE [LARGE SCALE GENOMIC DNA]</scope>
    <source>
        <strain evidence="8">ATCC BAA-1314 / JCM 13912 / FAM5</strain>
    </source>
</reference>
<dbReference type="EMBL" id="AFHG01000030">
    <property type="protein sequence ID" value="EGK72835.1"/>
    <property type="molecule type" value="Genomic_DNA"/>
</dbReference>
<dbReference type="Pfam" id="PF00155">
    <property type="entry name" value="Aminotran_1_2"/>
    <property type="match status" value="1"/>
</dbReference>
<dbReference type="CDD" id="cd00609">
    <property type="entry name" value="AAT_like"/>
    <property type="match status" value="1"/>
</dbReference>
<evidence type="ECO:0000313" key="8">
    <source>
        <dbReference type="Proteomes" id="UP000005019"/>
    </source>
</evidence>
<dbReference type="OrthoDB" id="9803354at2"/>
<evidence type="ECO:0000259" key="6">
    <source>
        <dbReference type="Pfam" id="PF00155"/>
    </source>
</evidence>
<dbReference type="Gene3D" id="3.40.640.10">
    <property type="entry name" value="Type I PLP-dependent aspartate aminotransferase-like (Major domain)"/>
    <property type="match status" value="1"/>
</dbReference>
<keyword evidence="4 7" id="KW-0808">Transferase</keyword>
<dbReference type="SUPFAM" id="SSF53383">
    <property type="entry name" value="PLP-dependent transferases"/>
    <property type="match status" value="1"/>
</dbReference>
<dbReference type="InterPro" id="IPR015421">
    <property type="entry name" value="PyrdxlP-dep_Trfase_major"/>
</dbReference>
<dbReference type="NCBIfam" id="NF009079">
    <property type="entry name" value="PRK12414.1"/>
    <property type="match status" value="1"/>
</dbReference>
<evidence type="ECO:0000256" key="5">
    <source>
        <dbReference type="ARBA" id="ARBA00022898"/>
    </source>
</evidence>
<dbReference type="AlphaFoldDB" id="F5R8U5"/>
<dbReference type="GO" id="GO:0005737">
    <property type="term" value="C:cytoplasm"/>
    <property type="evidence" value="ECO:0007669"/>
    <property type="project" value="TreeGrafter"/>
</dbReference>
<evidence type="ECO:0000256" key="3">
    <source>
        <dbReference type="ARBA" id="ARBA00022576"/>
    </source>
</evidence>
<dbReference type="STRING" id="1000565.METUNv1_00663"/>